<evidence type="ECO:0000313" key="1">
    <source>
        <dbReference type="EMBL" id="ACC79861.1"/>
    </source>
</evidence>
<evidence type="ECO:0000313" key="2">
    <source>
        <dbReference type="Proteomes" id="UP000001191"/>
    </source>
</evidence>
<reference evidence="1 2" key="2">
    <citation type="journal article" date="2013" name="Plant Physiol.">
        <title>A Nostoc punctiforme Sugar Transporter Necessary to Establish a Cyanobacterium-Plant Symbiosis.</title>
        <authorList>
            <person name="Ekman M."/>
            <person name="Picossi S."/>
            <person name="Campbell E.L."/>
            <person name="Meeks J.C."/>
            <person name="Flores E."/>
        </authorList>
    </citation>
    <scope>NUCLEOTIDE SEQUENCE [LARGE SCALE GENOMIC DNA]</scope>
    <source>
        <strain evidence="2">ATCC 29133 / PCC 73102</strain>
    </source>
</reference>
<dbReference type="EnsemblBacteria" id="ACC79861">
    <property type="protein sequence ID" value="ACC79861"/>
    <property type="gene ID" value="Npun_F1135"/>
</dbReference>
<reference evidence="2" key="1">
    <citation type="submission" date="2008-04" db="EMBL/GenBank/DDBJ databases">
        <title>Complete sequence of chromosome of Nostoc punctiforme ATCC 29133.</title>
        <authorList>
            <consortium name="US DOE Joint Genome Institute"/>
            <person name="Copeland A."/>
            <person name="Lucas S."/>
            <person name="Lapidus A."/>
            <person name="Glavina del Rio T."/>
            <person name="Dalin E."/>
            <person name="Tice H."/>
            <person name="Pitluck S."/>
            <person name="Chain P."/>
            <person name="Malfatti S."/>
            <person name="Shin M."/>
            <person name="Vergez L."/>
            <person name="Schmutz J."/>
            <person name="Larimer F."/>
            <person name="Land M."/>
            <person name="Hauser L."/>
            <person name="Kyrpides N."/>
            <person name="Kim E."/>
            <person name="Meeks J.C."/>
            <person name="Elhai J."/>
            <person name="Campbell E.L."/>
            <person name="Thiel T."/>
            <person name="Longmire J."/>
            <person name="Potts M."/>
            <person name="Atlas R."/>
        </authorList>
    </citation>
    <scope>NUCLEOTIDE SEQUENCE [LARGE SCALE GENOMIC DNA]</scope>
    <source>
        <strain evidence="2">ATCC 29133 / PCC 73102</strain>
    </source>
</reference>
<dbReference type="eggNOG" id="COG1404">
    <property type="taxonomic scope" value="Bacteria"/>
</dbReference>
<proteinExistence type="predicted"/>
<evidence type="ECO:0008006" key="3">
    <source>
        <dbReference type="Google" id="ProtNLM"/>
    </source>
</evidence>
<sequence>MSISTIAKKLSTAVIAATAIVLGIGTVAEATVLTFDDIAPISGYDRIPNGYGGFNWDNFGYLNGSDTALSLTGYDNGSVSGDYVSFNEYGDPALVSDGIFDFNSAYLTAAWNDGLSVTVEGFKSGATLYSKTVVVDTKQPTLVNFDYFGVDELRFTSFGGVEPDYLRSKGGPGTQFTLDNFTFNEKVTSVPEPTLLPAILSIATVSAGSVLKRKQLKQS</sequence>
<gene>
    <name evidence="1" type="ordered locus">Npun_F1135</name>
</gene>
<dbReference type="KEGG" id="npu:Npun_F1135"/>
<protein>
    <recommendedName>
        <fullName evidence="3">PEP-CTERM protein-sorting domain-containing protein</fullName>
    </recommendedName>
</protein>
<dbReference type="Proteomes" id="UP000001191">
    <property type="component" value="Chromosome"/>
</dbReference>
<dbReference type="RefSeq" id="WP_012407882.1">
    <property type="nucleotide sequence ID" value="NC_010628.1"/>
</dbReference>
<dbReference type="AlphaFoldDB" id="B2IWB6"/>
<accession>B2IWB6</accession>
<dbReference type="EMBL" id="CP001037">
    <property type="protein sequence ID" value="ACC79861.1"/>
    <property type="molecule type" value="Genomic_DNA"/>
</dbReference>
<keyword evidence="2" id="KW-1185">Reference proteome</keyword>
<organism evidence="1 2">
    <name type="scientific">Nostoc punctiforme (strain ATCC 29133 / PCC 73102)</name>
    <dbReference type="NCBI Taxonomy" id="63737"/>
    <lineage>
        <taxon>Bacteria</taxon>
        <taxon>Bacillati</taxon>
        <taxon>Cyanobacteriota</taxon>
        <taxon>Cyanophyceae</taxon>
        <taxon>Nostocales</taxon>
        <taxon>Nostocaceae</taxon>
        <taxon>Nostoc</taxon>
    </lineage>
</organism>
<dbReference type="HOGENOM" id="CLU_118145_0_0_3"/>
<name>B2IWB6_NOSP7</name>
<dbReference type="STRING" id="63737.Npun_F1135"/>
<dbReference type="PhylomeDB" id="B2IWB6"/>
<dbReference type="OrthoDB" id="484205at2"/>